<feature type="domain" description="L-Lysine epsilon oxidase N-terminal" evidence="2">
    <location>
        <begin position="8"/>
        <end position="232"/>
    </location>
</feature>
<dbReference type="InterPro" id="IPR041168">
    <property type="entry name" value="LodA_N"/>
</dbReference>
<evidence type="ECO:0000256" key="1">
    <source>
        <dbReference type="SAM" id="MobiDB-lite"/>
    </source>
</evidence>
<evidence type="ECO:0000259" key="2">
    <source>
        <dbReference type="Pfam" id="PF17990"/>
    </source>
</evidence>
<accession>A0ABS0PB35</accession>
<dbReference type="RefSeq" id="WP_197968559.1">
    <property type="nucleotide sequence ID" value="NZ_JACEGD010000033.1"/>
</dbReference>
<comment type="caution">
    <text evidence="4">The sequence shown here is derived from an EMBL/GenBank/DDBJ whole genome shotgun (WGS) entry which is preliminary data.</text>
</comment>
<gene>
    <name evidence="4" type="ORF">H1B27_30190</name>
</gene>
<feature type="domain" description="L-lysine epsilon oxidase C-terminal" evidence="3">
    <location>
        <begin position="325"/>
        <end position="442"/>
    </location>
</feature>
<proteinExistence type="predicted"/>
<name>A0ABS0PB35_9BRAD</name>
<feature type="region of interest" description="Disordered" evidence="1">
    <location>
        <begin position="99"/>
        <end position="119"/>
    </location>
</feature>
<evidence type="ECO:0000313" key="4">
    <source>
        <dbReference type="EMBL" id="MBH5390520.1"/>
    </source>
</evidence>
<dbReference type="Pfam" id="PF18417">
    <property type="entry name" value="LodA_C"/>
    <property type="match status" value="1"/>
</dbReference>
<sequence>MAKQLRIYPGIGIARLGNHPDAFFLSPEVPGIGPLELTADDSVSVVATCRANGQVRRQGARFRIYELELDATGTITHHREITSDEATIEWRVELANQKADAGRFASEDTPESDTKRNPGVASDQLVIRPVFPPIAGENRTVTASQAGRFKNEEVYLGELRTDHKGRLIVLGGRGRSASVPAGKPIGDENNPSQNNFANNEFWYDDIADGPVSATVTIAGNPPVQVNDAWVIVAPPDFAPYTRAVTTLYDVALHAAIANGMLSAPAEPSFKRHILPILQAVSNYRWVSDFSFWEDFPRDWAALGSKSSVDLRAKTRKKLNDVPALVANLSFTRTQIRMLDLWKNGTFVEDFAAQDPPIAVHPEGLDEASLTQGAGGGFFPGIEAGIITTYKELYGSPFRVARQPFEHDGRGFAPSAGFLTRNMACPWQADFWECKWQGPERIWWPAQRPIHVRRSDAPTVKIEWDRGIADHRDLVARAMELGFVSRRIAGQDGVFEVDRTIVEV</sequence>
<dbReference type="InterPro" id="IPR041173">
    <property type="entry name" value="LodA_C"/>
</dbReference>
<dbReference type="EMBL" id="JACEGD010000033">
    <property type="protein sequence ID" value="MBH5390520.1"/>
    <property type="molecule type" value="Genomic_DNA"/>
</dbReference>
<evidence type="ECO:0000313" key="5">
    <source>
        <dbReference type="Proteomes" id="UP001194539"/>
    </source>
</evidence>
<dbReference type="Pfam" id="PF17990">
    <property type="entry name" value="LodA_N"/>
    <property type="match status" value="1"/>
</dbReference>
<protein>
    <recommendedName>
        <fullName evidence="6">Minor tail protein</fullName>
    </recommendedName>
</protein>
<evidence type="ECO:0008006" key="6">
    <source>
        <dbReference type="Google" id="ProtNLM"/>
    </source>
</evidence>
<evidence type="ECO:0000259" key="3">
    <source>
        <dbReference type="Pfam" id="PF18417"/>
    </source>
</evidence>
<reference evidence="4 5" key="1">
    <citation type="submission" date="2020-07" db="EMBL/GenBank/DDBJ databases">
        <title>Bradyrhizobium diversity isolated from nodules of indigenous legumes of Western Australia.</title>
        <authorList>
            <person name="Klepa M.S."/>
        </authorList>
    </citation>
    <scope>NUCLEOTIDE SEQUENCE [LARGE SCALE GENOMIC DNA]</scope>
    <source>
        <strain evidence="4 5">CNPSo 4019</strain>
    </source>
</reference>
<organism evidence="4 5">
    <name type="scientific">Bradyrhizobium diversitatis</name>
    <dbReference type="NCBI Taxonomy" id="2755406"/>
    <lineage>
        <taxon>Bacteria</taxon>
        <taxon>Pseudomonadati</taxon>
        <taxon>Pseudomonadota</taxon>
        <taxon>Alphaproteobacteria</taxon>
        <taxon>Hyphomicrobiales</taxon>
        <taxon>Nitrobacteraceae</taxon>
        <taxon>Bradyrhizobium</taxon>
    </lineage>
</organism>
<keyword evidence="5" id="KW-1185">Reference proteome</keyword>
<dbReference type="Proteomes" id="UP001194539">
    <property type="component" value="Unassembled WGS sequence"/>
</dbReference>